<dbReference type="InterPro" id="IPR001466">
    <property type="entry name" value="Beta-lactam-related"/>
</dbReference>
<evidence type="ECO:0000256" key="1">
    <source>
        <dbReference type="ARBA" id="ARBA00038215"/>
    </source>
</evidence>
<evidence type="ECO:0000313" key="5">
    <source>
        <dbReference type="EMBL" id="OAA73718.1"/>
    </source>
</evidence>
<gene>
    <name evidence="5" type="ORF">ISF_00619</name>
</gene>
<evidence type="ECO:0000259" key="3">
    <source>
        <dbReference type="Pfam" id="PF00144"/>
    </source>
</evidence>
<dbReference type="GeneID" id="30016911"/>
<evidence type="ECO:0000259" key="4">
    <source>
        <dbReference type="Pfam" id="PF11954"/>
    </source>
</evidence>
<dbReference type="InterPro" id="IPR012338">
    <property type="entry name" value="Beta-lactam/transpept-like"/>
</dbReference>
<dbReference type="RefSeq" id="XP_018708676.1">
    <property type="nucleotide sequence ID" value="XM_018844226.1"/>
</dbReference>
<dbReference type="OrthoDB" id="5946976at2759"/>
<evidence type="ECO:0000313" key="6">
    <source>
        <dbReference type="Proteomes" id="UP000076744"/>
    </source>
</evidence>
<keyword evidence="6" id="KW-1185">Reference proteome</keyword>
<feature type="region of interest" description="Disordered" evidence="2">
    <location>
        <begin position="369"/>
        <end position="396"/>
    </location>
</feature>
<dbReference type="PANTHER" id="PTHR46825:SF9">
    <property type="entry name" value="BETA-LACTAMASE-RELATED DOMAIN-CONTAINING PROTEIN"/>
    <property type="match status" value="1"/>
</dbReference>
<comment type="similarity">
    <text evidence="1">Belongs to the peptidase S12 family.</text>
</comment>
<dbReference type="Pfam" id="PF00144">
    <property type="entry name" value="Beta-lactamase"/>
    <property type="match status" value="1"/>
</dbReference>
<dbReference type="SUPFAM" id="SSF56601">
    <property type="entry name" value="beta-lactamase/transpeptidase-like"/>
    <property type="match status" value="1"/>
</dbReference>
<evidence type="ECO:0000256" key="2">
    <source>
        <dbReference type="SAM" id="MobiDB-lite"/>
    </source>
</evidence>
<dbReference type="PANTHER" id="PTHR46825">
    <property type="entry name" value="D-ALANYL-D-ALANINE-CARBOXYPEPTIDASE/ENDOPEPTIDASE AMPH"/>
    <property type="match status" value="1"/>
</dbReference>
<feature type="domain" description="Beta-lactamase-related" evidence="3">
    <location>
        <begin position="9"/>
        <end position="349"/>
    </location>
</feature>
<proteinExistence type="inferred from homology"/>
<reference evidence="5 6" key="1">
    <citation type="journal article" date="2016" name="Genome Biol. Evol.">
        <title>Divergent and convergent evolution of fungal pathogenicity.</title>
        <authorList>
            <person name="Shang Y."/>
            <person name="Xiao G."/>
            <person name="Zheng P."/>
            <person name="Cen K."/>
            <person name="Zhan S."/>
            <person name="Wang C."/>
        </authorList>
    </citation>
    <scope>NUCLEOTIDE SEQUENCE [LARGE SCALE GENOMIC DNA]</scope>
    <source>
        <strain evidence="5 6">ARSEF 2679</strain>
    </source>
</reference>
<feature type="domain" description="Peptidase S12 Pab87-related C-terminal" evidence="4">
    <location>
        <begin position="393"/>
        <end position="504"/>
    </location>
</feature>
<sequence>MDFFQSTEFDDQVKRLMDDLHVPGFSAAMLHGDKTASKAYGVISVASGAPCTADSLFDIASAAKVLTALSVALLVEDEGAVTYDTPVAELLPGDFVLSDPEYTKNVTVDDILSHRTGQPSHDQSYFGVNAERPDDALSVTRNLRNLQLCAPLRSRYIYNNIMYTVASRLVEAHGDRSSFADFLEDRIFARLGMTSSSLQPSRGRARGHGERLSSGHVWDAAGGRHREFAALECPEGQGAGSVITTAGDYLKLVAALLSPGEERDGDPSVISKKVYAGLTRIRSVPNPTPGGAQPLSSPRFYCAGLMVEYYRGHAIFGHNGGVPGFGSRFLFVPSLRLGAVLLGNALEAAAAAVHLQKALLDSILGPVGDAGGGQEQQPTAADPEQEQEAKMRAEEPQQMPLTAYAGHYWNPGYRGLHVQARDGDDGDGAQLFIDARDRSFACTLTLRHVAGQTSYLAYATAADSVGGMPVDDEEPLRAEFLFDNDRAVKFGLLLDPDLDLIWFDRVHAEATPYVFV</sequence>
<dbReference type="Proteomes" id="UP000076744">
    <property type="component" value="Unassembled WGS sequence"/>
</dbReference>
<dbReference type="InterPro" id="IPR021860">
    <property type="entry name" value="Peptidase_S12_Pab87-rel_C"/>
</dbReference>
<dbReference type="InterPro" id="IPR050491">
    <property type="entry name" value="AmpC-like"/>
</dbReference>
<dbReference type="EMBL" id="AZHB01000001">
    <property type="protein sequence ID" value="OAA73718.1"/>
    <property type="molecule type" value="Genomic_DNA"/>
</dbReference>
<dbReference type="Gene3D" id="3.40.710.10">
    <property type="entry name" value="DD-peptidase/beta-lactamase superfamily"/>
    <property type="match status" value="1"/>
</dbReference>
<dbReference type="AlphaFoldDB" id="A0A168EEJ3"/>
<name>A0A168EEJ3_CORFA</name>
<comment type="caution">
    <text evidence="5">The sequence shown here is derived from an EMBL/GenBank/DDBJ whole genome shotgun (WGS) entry which is preliminary data.</text>
</comment>
<accession>A0A168EEJ3</accession>
<protein>
    <submittedName>
        <fullName evidence="5">Beta-lactamase family protein</fullName>
    </submittedName>
</protein>
<dbReference type="STRING" id="1081104.A0A168EEJ3"/>
<organism evidence="5 6">
    <name type="scientific">Cordyceps fumosorosea (strain ARSEF 2679)</name>
    <name type="common">Isaria fumosorosea</name>
    <dbReference type="NCBI Taxonomy" id="1081104"/>
    <lineage>
        <taxon>Eukaryota</taxon>
        <taxon>Fungi</taxon>
        <taxon>Dikarya</taxon>
        <taxon>Ascomycota</taxon>
        <taxon>Pezizomycotina</taxon>
        <taxon>Sordariomycetes</taxon>
        <taxon>Hypocreomycetidae</taxon>
        <taxon>Hypocreales</taxon>
        <taxon>Cordycipitaceae</taxon>
        <taxon>Cordyceps</taxon>
    </lineage>
</organism>
<dbReference type="Pfam" id="PF11954">
    <property type="entry name" value="DUF3471"/>
    <property type="match status" value="1"/>
</dbReference>